<evidence type="ECO:0000313" key="1">
    <source>
        <dbReference type="EMBL" id="OIW31594.1"/>
    </source>
</evidence>
<organism evidence="1 2">
    <name type="scientific">Coniochaeta ligniaria NRRL 30616</name>
    <dbReference type="NCBI Taxonomy" id="1408157"/>
    <lineage>
        <taxon>Eukaryota</taxon>
        <taxon>Fungi</taxon>
        <taxon>Dikarya</taxon>
        <taxon>Ascomycota</taxon>
        <taxon>Pezizomycotina</taxon>
        <taxon>Sordariomycetes</taxon>
        <taxon>Sordariomycetidae</taxon>
        <taxon>Coniochaetales</taxon>
        <taxon>Coniochaetaceae</taxon>
        <taxon>Coniochaeta</taxon>
    </lineage>
</organism>
<dbReference type="InParanoid" id="A0A1J7JV26"/>
<dbReference type="Proteomes" id="UP000182658">
    <property type="component" value="Unassembled WGS sequence"/>
</dbReference>
<dbReference type="EMBL" id="KV875095">
    <property type="protein sequence ID" value="OIW31594.1"/>
    <property type="molecule type" value="Genomic_DNA"/>
</dbReference>
<name>A0A1J7JV26_9PEZI</name>
<proteinExistence type="predicted"/>
<gene>
    <name evidence="1" type="ORF">CONLIGDRAFT_629263</name>
</gene>
<reference evidence="1 2" key="1">
    <citation type="submission" date="2016-10" db="EMBL/GenBank/DDBJ databases">
        <title>Draft genome sequence of Coniochaeta ligniaria NRRL30616, a lignocellulolytic fungus for bioabatement of inhibitors in plant biomass hydrolysates.</title>
        <authorList>
            <consortium name="DOE Joint Genome Institute"/>
            <person name="Jimenez D.J."/>
            <person name="Hector R.E."/>
            <person name="Riley R."/>
            <person name="Sun H."/>
            <person name="Grigoriev I.V."/>
            <person name="Van Elsas J.D."/>
            <person name="Nichols N.N."/>
        </authorList>
    </citation>
    <scope>NUCLEOTIDE SEQUENCE [LARGE SCALE GENOMIC DNA]</scope>
    <source>
        <strain evidence="1 2">NRRL 30616</strain>
    </source>
</reference>
<dbReference type="AlphaFoldDB" id="A0A1J7JV26"/>
<protein>
    <submittedName>
        <fullName evidence="1">Uncharacterized protein</fullName>
    </submittedName>
</protein>
<sequence>MEPGRAAGPGRGWRLEPVMSKCWLKRSAERGPDWVGTTVIGGWLVLSSDSKLQLVSMSHDFHQVAPWGSLGTLSRRYLCHVVKHRLVNVGSEILEPPATQDGVPDTSSGLVCCAPLASLLDMLEMSFSRRRRRRVPMPTMSIIESLSRPLWRYLHSYRDDGMGIFLF</sequence>
<keyword evidence="2" id="KW-1185">Reference proteome</keyword>
<evidence type="ECO:0000313" key="2">
    <source>
        <dbReference type="Proteomes" id="UP000182658"/>
    </source>
</evidence>
<accession>A0A1J7JV26</accession>